<feature type="transmembrane region" description="Helical" evidence="2">
    <location>
        <begin position="368"/>
        <end position="391"/>
    </location>
</feature>
<dbReference type="Gene3D" id="3.30.565.10">
    <property type="entry name" value="Histidine kinase-like ATPase, C-terminal domain"/>
    <property type="match status" value="1"/>
</dbReference>
<accession>A0AAD3CEK8</accession>
<evidence type="ECO:0000256" key="2">
    <source>
        <dbReference type="SAM" id="Phobius"/>
    </source>
</evidence>
<evidence type="ECO:0000313" key="4">
    <source>
        <dbReference type="Proteomes" id="UP001054902"/>
    </source>
</evidence>
<dbReference type="EMBL" id="BLLK01000019">
    <property type="protein sequence ID" value="GFH44423.1"/>
    <property type="molecule type" value="Genomic_DNA"/>
</dbReference>
<feature type="compositionally biased region" description="Basic and acidic residues" evidence="1">
    <location>
        <begin position="23"/>
        <end position="44"/>
    </location>
</feature>
<reference evidence="3 4" key="1">
    <citation type="journal article" date="2021" name="Sci. Rep.">
        <title>The genome of the diatom Chaetoceros tenuissimus carries an ancient integrated fragment of an extant virus.</title>
        <authorList>
            <person name="Hongo Y."/>
            <person name="Kimura K."/>
            <person name="Takaki Y."/>
            <person name="Yoshida Y."/>
            <person name="Baba S."/>
            <person name="Kobayashi G."/>
            <person name="Nagasaki K."/>
            <person name="Hano T."/>
            <person name="Tomaru Y."/>
        </authorList>
    </citation>
    <scope>NUCLEOTIDE SEQUENCE [LARGE SCALE GENOMIC DNA]</scope>
    <source>
        <strain evidence="3 4">NIES-3715</strain>
    </source>
</reference>
<evidence type="ECO:0000313" key="3">
    <source>
        <dbReference type="EMBL" id="GFH44423.1"/>
    </source>
</evidence>
<feature type="transmembrane region" description="Helical" evidence="2">
    <location>
        <begin position="183"/>
        <end position="201"/>
    </location>
</feature>
<proteinExistence type="predicted"/>
<name>A0AAD3CEK8_9STRA</name>
<dbReference type="SUPFAM" id="SSF55874">
    <property type="entry name" value="ATPase domain of HSP90 chaperone/DNA topoisomerase II/histidine kinase"/>
    <property type="match status" value="1"/>
</dbReference>
<dbReference type="Gene3D" id="3.40.50.2300">
    <property type="match status" value="1"/>
</dbReference>
<comment type="caution">
    <text evidence="3">The sequence shown here is derived from an EMBL/GenBank/DDBJ whole genome shotgun (WGS) entry which is preliminary data.</text>
</comment>
<feature type="transmembrane region" description="Helical" evidence="2">
    <location>
        <begin position="425"/>
        <end position="445"/>
    </location>
</feature>
<keyword evidence="2" id="KW-1133">Transmembrane helix</keyword>
<feature type="transmembrane region" description="Helical" evidence="2">
    <location>
        <begin position="244"/>
        <end position="264"/>
    </location>
</feature>
<feature type="region of interest" description="Disordered" evidence="1">
    <location>
        <begin position="745"/>
        <end position="768"/>
    </location>
</feature>
<dbReference type="InterPro" id="IPR036890">
    <property type="entry name" value="HATPase_C_sf"/>
</dbReference>
<sequence>MSQEQDSSFSAIKVEFPMEEDEVFVRPEDEVPTKEEQTKEEPRLIPEPLPSETKDDTKEPSLVTPTQTQVKFDFQTPDTAVKQKEETTDTQEEDTSSSTTKPRRKYSVNHEETIDEVENMSKKSENKTLYADEFIAEVDRHYLNVAFYAVIIYLSLMCVSFMVGKKYDALRTLDGMERKAPMLASLLLGMSLISCILPLFVRGNKRCLSGVIVCAVLVQSLALITDIMLAHFPTPVFTDKITGAQVYLLRYCEWTPLSFVMAFLTESCRIDNKSDVTPGDAGKLALLMGTIASKPNAQMDDVFPDTIPSSENDPGEKVKFMDKSYMMNVMKTSLKDKVNKRLRSAYFLAITQGASTFCGWLFPFCPNIFVWLFTLTISCSLFSCLWKRLFVRMEEFEKMKMGSTVSEQEMYAWSKLSLGLLKTCSYVWSILVFVFFVTNFGPVLLPNAEILKSHGLSMLLESTLDVVFKAIYLLIVIDVHDTIFDPSARAERRLEELRQMLSVVWDNSSDVIGISVRGVSGDVTTMLSPTLMKLYSKGENDDDNIIESSKKQGSALAFELDARYFAGEVDDDIVPSNVYDLHFRDKMPFQSRPYSSKKSEKLETQEVGSIARLVIRAWGTTARKTMLMHDLVGKSGSIQSIMRCEANVSRIEENALVIVVRDISERFRRFEAEKKVISETTARLKDAAANRFTRHEVKNGLLAAIGLCDSLNEGVESFEAKLKRMNSQSSGRQLLLNGMELPQDTPRLKKEDASANTSERDELESIQSLETPEDASIKRYLLELDKTLHEILDTVLAEAMARDVIHEVYELKLERVKLAKLLAENMNINASKSSTRRFPILTEPKELPEFATDPQLIKCIHRNAVSNACKYGKKGGKVTTCLKYCKENGELQMQIINLPGKKHGEILKLGKLAKELVFSPRRRLTMHCTEDNNNQVSASHSSGDGAWIIHKCAKTLGGNCGIEFEKDRTVFTLTCPMKQFDENVANTDMSFKDFTLPTNIHALAIDDSKIQRKLLGRLLMFAGIPSERVHIIGETAEEITGFCDWAVDFIEEHPDDYILMVVDENLDVQDEQIDTNQTTISGSASVAEIRKRLLQDQERKLLALIRSANDSANDVAIYNARAHGYLAKAPVKKDQVLEILAPLWLARFPKLLTNHDIAARRASDTRSNVQVVDEVLVSIDDLMGVMDELDQLSELEIEDLQEKWGIIWEKLHALKGDLLIMPNKSPSVEKAISSINSLRGPSPPESFQAIWQKIRKCIINGF</sequence>
<feature type="transmembrane region" description="Helical" evidence="2">
    <location>
        <begin position="145"/>
        <end position="163"/>
    </location>
</feature>
<organism evidence="3 4">
    <name type="scientific">Chaetoceros tenuissimus</name>
    <dbReference type="NCBI Taxonomy" id="426638"/>
    <lineage>
        <taxon>Eukaryota</taxon>
        <taxon>Sar</taxon>
        <taxon>Stramenopiles</taxon>
        <taxon>Ochrophyta</taxon>
        <taxon>Bacillariophyta</taxon>
        <taxon>Coscinodiscophyceae</taxon>
        <taxon>Chaetocerotophycidae</taxon>
        <taxon>Chaetocerotales</taxon>
        <taxon>Chaetocerotaceae</taxon>
        <taxon>Chaetoceros</taxon>
    </lineage>
</organism>
<feature type="compositionally biased region" description="Polar residues" evidence="1">
    <location>
        <begin position="1"/>
        <end position="10"/>
    </location>
</feature>
<keyword evidence="2" id="KW-0812">Transmembrane</keyword>
<feature type="region of interest" description="Disordered" evidence="1">
    <location>
        <begin position="1"/>
        <end position="106"/>
    </location>
</feature>
<keyword evidence="4" id="KW-1185">Reference proteome</keyword>
<keyword evidence="2" id="KW-0472">Membrane</keyword>
<dbReference type="AlphaFoldDB" id="A0AAD3CEK8"/>
<gene>
    <name evidence="3" type="ORF">CTEN210_00897</name>
</gene>
<feature type="transmembrane region" description="Helical" evidence="2">
    <location>
        <begin position="208"/>
        <end position="232"/>
    </location>
</feature>
<dbReference type="Proteomes" id="UP001054902">
    <property type="component" value="Unassembled WGS sequence"/>
</dbReference>
<feature type="transmembrane region" description="Helical" evidence="2">
    <location>
        <begin position="345"/>
        <end position="362"/>
    </location>
</feature>
<evidence type="ECO:0000256" key="1">
    <source>
        <dbReference type="SAM" id="MobiDB-lite"/>
    </source>
</evidence>
<protein>
    <submittedName>
        <fullName evidence="3">Uncharacterized protein</fullName>
    </submittedName>
</protein>